<feature type="domain" description="Bacterial sugar transferase" evidence="8">
    <location>
        <begin position="307"/>
        <end position="494"/>
    </location>
</feature>
<dbReference type="InterPro" id="IPR017475">
    <property type="entry name" value="EPS_sugar_tfrase"/>
</dbReference>
<keyword evidence="10" id="KW-1185">Reference proteome</keyword>
<feature type="transmembrane region" description="Helical" evidence="7">
    <location>
        <begin position="312"/>
        <end position="333"/>
    </location>
</feature>
<dbReference type="EMBL" id="JBIQWL010000005">
    <property type="protein sequence ID" value="MFH8251568.1"/>
    <property type="molecule type" value="Genomic_DNA"/>
</dbReference>
<dbReference type="NCBIfam" id="TIGR03025">
    <property type="entry name" value="EPS_sugtrans"/>
    <property type="match status" value="1"/>
</dbReference>
<dbReference type="GO" id="GO:0016740">
    <property type="term" value="F:transferase activity"/>
    <property type="evidence" value="ECO:0007669"/>
    <property type="project" value="UniProtKB-KW"/>
</dbReference>
<accession>A0ABW7QB24</accession>
<comment type="similarity">
    <text evidence="2">Belongs to the bacterial sugar transferase family.</text>
</comment>
<evidence type="ECO:0000256" key="2">
    <source>
        <dbReference type="ARBA" id="ARBA00006464"/>
    </source>
</evidence>
<feature type="transmembrane region" description="Helical" evidence="7">
    <location>
        <begin position="48"/>
        <end position="66"/>
    </location>
</feature>
<evidence type="ECO:0000256" key="1">
    <source>
        <dbReference type="ARBA" id="ARBA00004141"/>
    </source>
</evidence>
<evidence type="ECO:0000256" key="6">
    <source>
        <dbReference type="ARBA" id="ARBA00023136"/>
    </source>
</evidence>
<keyword evidence="6 7" id="KW-0472">Membrane</keyword>
<feature type="transmembrane region" description="Helical" evidence="7">
    <location>
        <begin position="137"/>
        <end position="156"/>
    </location>
</feature>
<feature type="transmembrane region" description="Helical" evidence="7">
    <location>
        <begin position="72"/>
        <end position="93"/>
    </location>
</feature>
<comment type="subcellular location">
    <subcellularLocation>
        <location evidence="1">Membrane</location>
        <topology evidence="1">Multi-pass membrane protein</topology>
    </subcellularLocation>
</comment>
<proteinExistence type="inferred from homology"/>
<evidence type="ECO:0000259" key="8">
    <source>
        <dbReference type="Pfam" id="PF02397"/>
    </source>
</evidence>
<dbReference type="InterPro" id="IPR003362">
    <property type="entry name" value="Bact_transf"/>
</dbReference>
<evidence type="ECO:0000256" key="5">
    <source>
        <dbReference type="ARBA" id="ARBA00022989"/>
    </source>
</evidence>
<gene>
    <name evidence="9" type="ORF">ACH3VR_14460</name>
</gene>
<sequence length="500" mass="55392">MALLRPAAVPRADAPTLTKVATPRTQPSLERRRTWERRYVRRLRATDGAIVVCATAATAALDYLLAPSNTHLIGAARVACVVCAAWAAVLWLWRTREPSIVGWGGTEYKRVANSSGFALGILAMLFVVFQWEGLRFQLTIALPVGLVALLLGRWLWRKWLIAQRGFGHYTSRVVIAGTRDDVEYVIRSLSGAGQHGYVVVGATMPEFPAPAIEVDSRSYPVIGSMHATAAQARAWGADTIIVAGQPDDDPDFIKRLSWQLEGTAAELILSSRLIDVAGPRISLRQIEGLPLINVKIPEYEGSAHAFKRALDVVFSSLALIPIALLTPFIAAAIRIDSRGPVFFQQTRVGRDGREFKIFKFRTMASDAESRLAALVSQNEGSGLLFKMKSDPRITRVGAFLRKYSLDELPQFFNVLRGDMSVVGPRPPLPSEVTSYDGTVFRRLYIKPGITGLWQVSGRSDLTWDESVRLDLRYVENWSLTNDLQIMWRTAKVMVAPRGAY</sequence>
<name>A0ABW7QB24_9MICO</name>
<feature type="transmembrane region" description="Helical" evidence="7">
    <location>
        <begin position="114"/>
        <end position="131"/>
    </location>
</feature>
<evidence type="ECO:0000256" key="3">
    <source>
        <dbReference type="ARBA" id="ARBA00022679"/>
    </source>
</evidence>
<evidence type="ECO:0000256" key="4">
    <source>
        <dbReference type="ARBA" id="ARBA00022692"/>
    </source>
</evidence>
<organism evidence="9 10">
    <name type="scientific">Microbacterium alkaliflavum</name>
    <dbReference type="NCBI Taxonomy" id="3248839"/>
    <lineage>
        <taxon>Bacteria</taxon>
        <taxon>Bacillati</taxon>
        <taxon>Actinomycetota</taxon>
        <taxon>Actinomycetes</taxon>
        <taxon>Micrococcales</taxon>
        <taxon>Microbacteriaceae</taxon>
        <taxon>Microbacterium</taxon>
    </lineage>
</organism>
<evidence type="ECO:0000313" key="9">
    <source>
        <dbReference type="EMBL" id="MFH8251568.1"/>
    </source>
</evidence>
<dbReference type="RefSeq" id="WP_397557023.1">
    <property type="nucleotide sequence ID" value="NZ_JBIQWL010000005.1"/>
</dbReference>
<keyword evidence="3 9" id="KW-0808">Transferase</keyword>
<dbReference type="Pfam" id="PF02397">
    <property type="entry name" value="Bac_transf"/>
    <property type="match status" value="1"/>
</dbReference>
<dbReference type="PANTHER" id="PTHR30576">
    <property type="entry name" value="COLANIC BIOSYNTHESIS UDP-GLUCOSE LIPID CARRIER TRANSFERASE"/>
    <property type="match status" value="1"/>
</dbReference>
<protein>
    <submittedName>
        <fullName evidence="9">Sugar transferase</fullName>
        <ecNumber evidence="9">2.7.8.-</ecNumber>
    </submittedName>
</protein>
<evidence type="ECO:0000256" key="7">
    <source>
        <dbReference type="SAM" id="Phobius"/>
    </source>
</evidence>
<dbReference type="Proteomes" id="UP001610861">
    <property type="component" value="Unassembled WGS sequence"/>
</dbReference>
<reference evidence="9 10" key="1">
    <citation type="submission" date="2024-09" db="EMBL/GenBank/DDBJ databases">
        <authorList>
            <person name="Pan X."/>
        </authorList>
    </citation>
    <scope>NUCLEOTIDE SEQUENCE [LARGE SCALE GENOMIC DNA]</scope>
    <source>
        <strain evidence="9 10">B2969</strain>
    </source>
</reference>
<evidence type="ECO:0000313" key="10">
    <source>
        <dbReference type="Proteomes" id="UP001610861"/>
    </source>
</evidence>
<dbReference type="EC" id="2.7.8.-" evidence="9"/>
<dbReference type="PANTHER" id="PTHR30576:SF10">
    <property type="entry name" value="SLL5057 PROTEIN"/>
    <property type="match status" value="1"/>
</dbReference>
<keyword evidence="5 7" id="KW-1133">Transmembrane helix</keyword>
<comment type="caution">
    <text evidence="9">The sequence shown here is derived from an EMBL/GenBank/DDBJ whole genome shotgun (WGS) entry which is preliminary data.</text>
</comment>
<keyword evidence="4 7" id="KW-0812">Transmembrane</keyword>